<feature type="binding site" evidence="3">
    <location>
        <position position="79"/>
    </location>
    <ligand>
        <name>Zn(2+)</name>
        <dbReference type="ChEBI" id="CHEBI:29105"/>
        <label>2</label>
    </ligand>
</feature>
<feature type="binding site" evidence="3">
    <location>
        <position position="32"/>
    </location>
    <ligand>
        <name>Mg(2+)</name>
        <dbReference type="ChEBI" id="CHEBI:18420"/>
    </ligand>
</feature>
<comment type="cofactor">
    <cofactor evidence="3">
        <name>Mg(2+)</name>
        <dbReference type="ChEBI" id="CHEBI:18420"/>
    </cofactor>
    <text evidence="3">Binds 1 Mg(2+) ion.</text>
</comment>
<feature type="binding site" evidence="3">
    <location>
        <position position="41"/>
    </location>
    <ligand>
        <name>Zn(2+)</name>
        <dbReference type="ChEBI" id="CHEBI:29105"/>
        <label>2</label>
    </ligand>
</feature>
<feature type="binding site" evidence="3">
    <location>
        <position position="78"/>
    </location>
    <ligand>
        <name>Zn(2+)</name>
        <dbReference type="ChEBI" id="CHEBI:29105"/>
        <label>2</label>
    </ligand>
</feature>
<protein>
    <recommendedName>
        <fullName evidence="1">alkaline phosphatase</fullName>
        <ecNumber evidence="1">3.1.3.1</ecNumber>
    </recommendedName>
</protein>
<feature type="binding site" evidence="3">
    <location>
        <position position="37"/>
    </location>
    <ligand>
        <name>Zn(2+)</name>
        <dbReference type="ChEBI" id="CHEBI:29105"/>
        <label>2</label>
    </ligand>
</feature>
<dbReference type="Gene3D" id="3.40.720.10">
    <property type="entry name" value="Alkaline Phosphatase, subunit A"/>
    <property type="match status" value="1"/>
</dbReference>
<gene>
    <name evidence="4" type="primary">ALPL_0</name>
    <name evidence="4" type="ORF">Anas_13284</name>
</gene>
<accession>A0A5N5T5Z7</accession>
<feature type="binding site" evidence="3">
    <location>
        <position position="160"/>
    </location>
    <ligand>
        <name>Zn(2+)</name>
        <dbReference type="ChEBI" id="CHEBI:29105"/>
        <label>2</label>
    </ligand>
</feature>
<dbReference type="EC" id="3.1.3.1" evidence="1"/>
<reference evidence="4 5" key="1">
    <citation type="journal article" date="2019" name="PLoS Biol.">
        <title>Sex chromosomes control vertical transmission of feminizing Wolbachia symbionts in an isopod.</title>
        <authorList>
            <person name="Becking T."/>
            <person name="Chebbi M.A."/>
            <person name="Giraud I."/>
            <person name="Moumen B."/>
            <person name="Laverre T."/>
            <person name="Caubet Y."/>
            <person name="Peccoud J."/>
            <person name="Gilbert C."/>
            <person name="Cordaux R."/>
        </authorList>
    </citation>
    <scope>NUCLEOTIDE SEQUENCE [LARGE SCALE GENOMIC DNA]</scope>
    <source>
        <strain evidence="4">ANa2</strain>
        <tissue evidence="4">Whole body excluding digestive tract and cuticle</tissue>
    </source>
</reference>
<dbReference type="OrthoDB" id="6373037at2759"/>
<keyword evidence="5" id="KW-1185">Reference proteome</keyword>
<dbReference type="SMART" id="SM00098">
    <property type="entry name" value="alkPPc"/>
    <property type="match status" value="1"/>
</dbReference>
<evidence type="ECO:0000313" key="4">
    <source>
        <dbReference type="EMBL" id="KAB7502006.1"/>
    </source>
</evidence>
<dbReference type="InterPro" id="IPR017850">
    <property type="entry name" value="Alkaline_phosphatase_core_sf"/>
</dbReference>
<dbReference type="GO" id="GO:0046872">
    <property type="term" value="F:metal ion binding"/>
    <property type="evidence" value="ECO:0007669"/>
    <property type="project" value="UniProtKB-KW"/>
</dbReference>
<evidence type="ECO:0000256" key="2">
    <source>
        <dbReference type="ARBA" id="ARBA00022553"/>
    </source>
</evidence>
<feature type="non-terminal residue" evidence="4">
    <location>
        <position position="240"/>
    </location>
</feature>
<organism evidence="4 5">
    <name type="scientific">Armadillidium nasatum</name>
    <dbReference type="NCBI Taxonomy" id="96803"/>
    <lineage>
        <taxon>Eukaryota</taxon>
        <taxon>Metazoa</taxon>
        <taxon>Ecdysozoa</taxon>
        <taxon>Arthropoda</taxon>
        <taxon>Crustacea</taxon>
        <taxon>Multicrustacea</taxon>
        <taxon>Malacostraca</taxon>
        <taxon>Eumalacostraca</taxon>
        <taxon>Peracarida</taxon>
        <taxon>Isopoda</taxon>
        <taxon>Oniscidea</taxon>
        <taxon>Crinocheta</taxon>
        <taxon>Armadillidiidae</taxon>
        <taxon>Armadillidium</taxon>
    </lineage>
</organism>
<name>A0A5N5T5Z7_9CRUS</name>
<keyword evidence="3" id="KW-0460">Magnesium</keyword>
<keyword evidence="3" id="KW-0479">Metal-binding</keyword>
<comment type="caution">
    <text evidence="4">The sequence shown here is derived from an EMBL/GenBank/DDBJ whole genome shotgun (WGS) entry which is preliminary data.</text>
</comment>
<proteinExistence type="predicted"/>
<keyword evidence="2" id="KW-0597">Phosphoprotein</keyword>
<dbReference type="GO" id="GO:0004035">
    <property type="term" value="F:alkaline phosphatase activity"/>
    <property type="evidence" value="ECO:0007669"/>
    <property type="project" value="UniProtKB-EC"/>
</dbReference>
<evidence type="ECO:0000313" key="5">
    <source>
        <dbReference type="Proteomes" id="UP000326759"/>
    </source>
</evidence>
<dbReference type="InterPro" id="IPR001952">
    <property type="entry name" value="Alkaline_phosphatase"/>
</dbReference>
<dbReference type="SUPFAM" id="SSF53649">
    <property type="entry name" value="Alkaline phosphatase-like"/>
    <property type="match status" value="1"/>
</dbReference>
<dbReference type="AlphaFoldDB" id="A0A5N5T5Z7"/>
<keyword evidence="3" id="KW-0862">Zinc</keyword>
<evidence type="ECO:0000256" key="3">
    <source>
        <dbReference type="PIRSR" id="PIRSR601952-2"/>
    </source>
</evidence>
<dbReference type="Pfam" id="PF00245">
    <property type="entry name" value="Alk_phosphatase"/>
    <property type="match status" value="1"/>
</dbReference>
<sequence>MNNSTFPSLKKLTEIAITRLSRNENGFFLMVEGGRIDHALHSSKPHAAFMEILEFEEAVEAALNMTNIEDTLIIVTADHSHVMTINGYPSRGHDILGLVTNKDVRDNLPYTTLMFTTGFGANYSWNGERVLRKNLTNVDTRDMNFVFPSAVLTNPGSGTHGGEDIGIYAVGPMSHLFHRVHEQSYIAHVMAYSSCIGPFKNNCRRLVQDKQSNKDKNVQSKAGRRSSNKILIFTIPSFLI</sequence>
<dbReference type="EMBL" id="SEYY01008853">
    <property type="protein sequence ID" value="KAB7502006.1"/>
    <property type="molecule type" value="Genomic_DNA"/>
</dbReference>
<comment type="cofactor">
    <cofactor evidence="3">
        <name>Zn(2+)</name>
        <dbReference type="ChEBI" id="CHEBI:29105"/>
    </cofactor>
    <text evidence="3">Binds 2 Zn(2+) ions.</text>
</comment>
<dbReference type="Proteomes" id="UP000326759">
    <property type="component" value="Unassembled WGS sequence"/>
</dbReference>
<dbReference type="PANTHER" id="PTHR11596:SF5">
    <property type="entry name" value="ALKALINE PHOSPHATASE"/>
    <property type="match status" value="1"/>
</dbReference>
<dbReference type="PANTHER" id="PTHR11596">
    <property type="entry name" value="ALKALINE PHOSPHATASE"/>
    <property type="match status" value="1"/>
</dbReference>
<evidence type="ECO:0000256" key="1">
    <source>
        <dbReference type="ARBA" id="ARBA00012647"/>
    </source>
</evidence>